<dbReference type="AlphaFoldDB" id="A0A8T3DRD7"/>
<sequence>MSANPKESLQHSRYASNPHPDGVILDHEDSFWCQALEDLEMCDQSELLREIEASIMAGSALNLSVEGKVPHELVGQSAASPPVRGRSTLRVSEKTWESRRIKEEMQEILSPTPLELHKVTVMKDPESEDFGFSVSDGFLEKGVYVNVIRQEGPADQAGLKPYDRILQVNHVRTRDFDCCLAVPLITEAGDKLELVISRNPLGHTCPSAQDPSATLPHTHGHKTSTMDL</sequence>
<dbReference type="InterPro" id="IPR043545">
    <property type="entry name" value="GRIP1/2"/>
</dbReference>
<dbReference type="InterPro" id="IPR001478">
    <property type="entry name" value="PDZ"/>
</dbReference>
<dbReference type="Pfam" id="PF00595">
    <property type="entry name" value="PDZ"/>
    <property type="match status" value="1"/>
</dbReference>
<keyword evidence="2" id="KW-0963">Cytoplasm</keyword>
<evidence type="ECO:0000256" key="1">
    <source>
        <dbReference type="ARBA" id="ARBA00004496"/>
    </source>
</evidence>
<dbReference type="SMART" id="SM00228">
    <property type="entry name" value="PDZ"/>
    <property type="match status" value="1"/>
</dbReference>
<dbReference type="Gene3D" id="2.30.42.10">
    <property type="match status" value="1"/>
</dbReference>
<evidence type="ECO:0000259" key="5">
    <source>
        <dbReference type="PROSITE" id="PS50106"/>
    </source>
</evidence>
<accession>A0A8T3DRD7</accession>
<evidence type="ECO:0000313" key="6">
    <source>
        <dbReference type="EMBL" id="KAI1900019.1"/>
    </source>
</evidence>
<comment type="subcellular location">
    <subcellularLocation>
        <location evidence="1">Cytoplasm</location>
    </subcellularLocation>
</comment>
<dbReference type="PANTHER" id="PTHR46227">
    <property type="entry name" value="GLUTAMATE RECEPTOR-INTERACTING PROTEIN GRIP"/>
    <property type="match status" value="1"/>
</dbReference>
<evidence type="ECO:0000256" key="3">
    <source>
        <dbReference type="ARBA" id="ARBA00022737"/>
    </source>
</evidence>
<feature type="domain" description="PDZ" evidence="5">
    <location>
        <begin position="118"/>
        <end position="200"/>
    </location>
</feature>
<dbReference type="EMBL" id="JAERUA010000005">
    <property type="protein sequence ID" value="KAI1900019.1"/>
    <property type="molecule type" value="Genomic_DNA"/>
</dbReference>
<dbReference type="GO" id="GO:0005737">
    <property type="term" value="C:cytoplasm"/>
    <property type="evidence" value="ECO:0007669"/>
    <property type="project" value="UniProtKB-SubCell"/>
</dbReference>
<name>A0A8T3DRD7_9TELE</name>
<reference evidence="6" key="1">
    <citation type="submission" date="2021-01" db="EMBL/GenBank/DDBJ databases">
        <authorList>
            <person name="Zahm M."/>
            <person name="Roques C."/>
            <person name="Cabau C."/>
            <person name="Klopp C."/>
            <person name="Donnadieu C."/>
            <person name="Jouanno E."/>
            <person name="Lampietro C."/>
            <person name="Louis A."/>
            <person name="Herpin A."/>
            <person name="Echchiki A."/>
            <person name="Berthelot C."/>
            <person name="Parey E."/>
            <person name="Roest-Crollius H."/>
            <person name="Braasch I."/>
            <person name="Postlethwait J."/>
            <person name="Bobe J."/>
            <person name="Montfort J."/>
            <person name="Bouchez O."/>
            <person name="Begum T."/>
            <person name="Mejri S."/>
            <person name="Adams A."/>
            <person name="Chen W.-J."/>
            <person name="Guiguen Y."/>
        </authorList>
    </citation>
    <scope>NUCLEOTIDE SEQUENCE</scope>
    <source>
        <tissue evidence="6">Blood</tissue>
    </source>
</reference>
<dbReference type="InterPro" id="IPR036034">
    <property type="entry name" value="PDZ_sf"/>
</dbReference>
<dbReference type="CDD" id="cd06685">
    <property type="entry name" value="PDZ7_GRIP1-2-like"/>
    <property type="match status" value="1"/>
</dbReference>
<proteinExistence type="predicted"/>
<dbReference type="OrthoDB" id="8908535at2759"/>
<feature type="region of interest" description="Disordered" evidence="4">
    <location>
        <begin position="203"/>
        <end position="228"/>
    </location>
</feature>
<gene>
    <name evidence="6" type="ORF">AGOR_G00067900</name>
</gene>
<evidence type="ECO:0000256" key="2">
    <source>
        <dbReference type="ARBA" id="ARBA00022490"/>
    </source>
</evidence>
<dbReference type="PROSITE" id="PS50106">
    <property type="entry name" value="PDZ"/>
    <property type="match status" value="1"/>
</dbReference>
<protein>
    <recommendedName>
        <fullName evidence="5">PDZ domain-containing protein</fullName>
    </recommendedName>
</protein>
<dbReference type="Proteomes" id="UP000829720">
    <property type="component" value="Unassembled WGS sequence"/>
</dbReference>
<comment type="caution">
    <text evidence="6">The sequence shown here is derived from an EMBL/GenBank/DDBJ whole genome shotgun (WGS) entry which is preliminary data.</text>
</comment>
<dbReference type="PANTHER" id="PTHR46227:SF4">
    <property type="entry name" value="GLUTAMATE RECEPTOR-INTERACTING PROTEIN 2"/>
    <property type="match status" value="1"/>
</dbReference>
<dbReference type="GO" id="GO:0098887">
    <property type="term" value="P:neurotransmitter receptor transport, endosome to postsynaptic membrane"/>
    <property type="evidence" value="ECO:0007669"/>
    <property type="project" value="TreeGrafter"/>
</dbReference>
<feature type="compositionally biased region" description="Polar residues" evidence="4">
    <location>
        <begin position="1"/>
        <end position="15"/>
    </location>
</feature>
<evidence type="ECO:0000256" key="4">
    <source>
        <dbReference type="SAM" id="MobiDB-lite"/>
    </source>
</evidence>
<organism evidence="6 7">
    <name type="scientific">Albula goreensis</name>
    <dbReference type="NCBI Taxonomy" id="1534307"/>
    <lineage>
        <taxon>Eukaryota</taxon>
        <taxon>Metazoa</taxon>
        <taxon>Chordata</taxon>
        <taxon>Craniata</taxon>
        <taxon>Vertebrata</taxon>
        <taxon>Euteleostomi</taxon>
        <taxon>Actinopterygii</taxon>
        <taxon>Neopterygii</taxon>
        <taxon>Teleostei</taxon>
        <taxon>Albuliformes</taxon>
        <taxon>Albulidae</taxon>
        <taxon>Albula</taxon>
    </lineage>
</organism>
<keyword evidence="3" id="KW-0677">Repeat</keyword>
<dbReference type="SUPFAM" id="SSF50156">
    <property type="entry name" value="PDZ domain-like"/>
    <property type="match status" value="1"/>
</dbReference>
<keyword evidence="7" id="KW-1185">Reference proteome</keyword>
<feature type="region of interest" description="Disordered" evidence="4">
    <location>
        <begin position="1"/>
        <end position="20"/>
    </location>
</feature>
<evidence type="ECO:0000313" key="7">
    <source>
        <dbReference type="Proteomes" id="UP000829720"/>
    </source>
</evidence>
<dbReference type="FunFam" id="2.30.42.10:FF:000035">
    <property type="entry name" value="Glutamate receptor interacting protein 1"/>
    <property type="match status" value="1"/>
</dbReference>